<feature type="transmembrane region" description="Helical" evidence="1">
    <location>
        <begin position="116"/>
        <end position="136"/>
    </location>
</feature>
<dbReference type="AlphaFoldDB" id="A0A8H3IHN7"/>
<feature type="transmembrane region" description="Helical" evidence="1">
    <location>
        <begin position="84"/>
        <end position="104"/>
    </location>
</feature>
<evidence type="ECO:0000313" key="3">
    <source>
        <dbReference type="Proteomes" id="UP000664169"/>
    </source>
</evidence>
<keyword evidence="1" id="KW-0472">Membrane</keyword>
<dbReference type="EMBL" id="CAJPDQ010000014">
    <property type="protein sequence ID" value="CAF9919103.1"/>
    <property type="molecule type" value="Genomic_DNA"/>
</dbReference>
<reference evidence="2" key="1">
    <citation type="submission" date="2021-03" db="EMBL/GenBank/DDBJ databases">
        <authorList>
            <person name="Tagirdzhanova G."/>
        </authorList>
    </citation>
    <scope>NUCLEOTIDE SEQUENCE</scope>
</reference>
<keyword evidence="3" id="KW-1185">Reference proteome</keyword>
<keyword evidence="1" id="KW-1133">Transmembrane helix</keyword>
<accession>A0A8H3IHN7</accession>
<protein>
    <recommendedName>
        <fullName evidence="4">DUF2306 domain-containing protein</fullName>
    </recommendedName>
</protein>
<evidence type="ECO:0000313" key="2">
    <source>
        <dbReference type="EMBL" id="CAF9919103.1"/>
    </source>
</evidence>
<dbReference type="Pfam" id="PF10067">
    <property type="entry name" value="DUF2306"/>
    <property type="match status" value="1"/>
</dbReference>
<gene>
    <name evidence="2" type="ORF">GOMPHAMPRED_001679</name>
</gene>
<proteinExistence type="predicted"/>
<dbReference type="InterPro" id="IPR018750">
    <property type="entry name" value="DUF2306_membrane"/>
</dbReference>
<organism evidence="2 3">
    <name type="scientific">Gomphillus americanus</name>
    <dbReference type="NCBI Taxonomy" id="1940652"/>
    <lineage>
        <taxon>Eukaryota</taxon>
        <taxon>Fungi</taxon>
        <taxon>Dikarya</taxon>
        <taxon>Ascomycota</taxon>
        <taxon>Pezizomycotina</taxon>
        <taxon>Lecanoromycetes</taxon>
        <taxon>OSLEUM clade</taxon>
        <taxon>Ostropomycetidae</taxon>
        <taxon>Ostropales</taxon>
        <taxon>Graphidaceae</taxon>
        <taxon>Gomphilloideae</taxon>
        <taxon>Gomphillus</taxon>
    </lineage>
</organism>
<keyword evidence="1" id="KW-0812">Transmembrane</keyword>
<dbReference type="OrthoDB" id="193478at2759"/>
<name>A0A8H3IHN7_9LECA</name>
<dbReference type="Proteomes" id="UP000664169">
    <property type="component" value="Unassembled WGS sequence"/>
</dbReference>
<feature type="transmembrane region" description="Helical" evidence="1">
    <location>
        <begin position="50"/>
        <end position="72"/>
    </location>
</feature>
<comment type="caution">
    <text evidence="2">The sequence shown here is derived from an EMBL/GenBank/DDBJ whole genome shotgun (WGS) entry which is preliminary data.</text>
</comment>
<evidence type="ECO:0008006" key="4">
    <source>
        <dbReference type="Google" id="ProtNLM"/>
    </source>
</evidence>
<evidence type="ECO:0000256" key="1">
    <source>
        <dbReference type="SAM" id="Phobius"/>
    </source>
</evidence>
<feature type="transmembrane region" description="Helical" evidence="1">
    <location>
        <begin position="148"/>
        <end position="171"/>
    </location>
</feature>
<sequence length="317" mass="34906">MGFIFDGALFGFVLARFQLLDFNKLCGSSIASSAAPGECYWFENFPRYRIGIMLHLGTILPAGLLAVFQFIPAIRHRFTLYHRIAGYTILLLVLLSYAGALMIADHTFGGDPSVQGFIGFLTIITATALVLAIINIKKLQIEQHRAWMLRAWVYFGSIISMRIISFLAAALGSRISQQYTPISCAEISYLLKNTTQVYHNFPACDPANAQFAMENYIAIKASMTAGLVGIVGALRSNFGMAGWLSIAIHMLGVEVYLRLTPREAQRLRNVSYQRQLEAGMASPGSAGLVRERFADADVWVVPSLSTRSKDGNLCVGF</sequence>